<dbReference type="Proteomes" id="UP001530377">
    <property type="component" value="Unassembled WGS sequence"/>
</dbReference>
<dbReference type="InterPro" id="IPR039859">
    <property type="entry name" value="PFA4/ZDH16/20/ERF2-like"/>
</dbReference>
<dbReference type="PANTHER" id="PTHR12246">
    <property type="entry name" value="PALMITOYLTRANSFERASE ZDHHC16"/>
    <property type="match status" value="1"/>
</dbReference>
<gene>
    <name evidence="10" type="ORF">ACHAXA_007039</name>
</gene>
<evidence type="ECO:0000256" key="6">
    <source>
        <dbReference type="ARBA" id="ARBA00023315"/>
    </source>
</evidence>
<sequence length="423" mass="46632">MGRSKLGSVGTDFDARYWLSLDPCGLLCLSFSYGLHLFSLVASGLVLISHHVVAQCIYGLLYVPMSALALWSLTMASTTDPGAVPMGASPLPSNIASGEDESVIVERDDARGGLRRRRGVRRCRKCNDNYKPGRAHHDSVTGRCIIKMDHFCPWVGNAVGIMNHKFFILFIMYTFLTSIVSLALIIIRVIRCQYYVLLPPNHNNSTGNTTLSSSYLDVGAILHYRHSYDHSHVPPPHPGCNSNHTTIIFVLSVITILFFLFTFCMFLDQTKAISTNMSKIARMKTRGGMVSHPNEYAPVATEFNEVFGGEHPTMSWHWALPLPVRFPEWALDNIMGFEYCNTREGATGPYREPSETDEENSSVISMSSGMSSSLGEGGGMIGMDIDRGMIQRKLLGEDVEKISPPSISLGEGVKKRPTSGLLA</sequence>
<comment type="catalytic activity">
    <reaction evidence="7">
        <text>L-cysteinyl-[protein] + hexadecanoyl-CoA = S-hexadecanoyl-L-cysteinyl-[protein] + CoA</text>
        <dbReference type="Rhea" id="RHEA:36683"/>
        <dbReference type="Rhea" id="RHEA-COMP:10131"/>
        <dbReference type="Rhea" id="RHEA-COMP:11032"/>
        <dbReference type="ChEBI" id="CHEBI:29950"/>
        <dbReference type="ChEBI" id="CHEBI:57287"/>
        <dbReference type="ChEBI" id="CHEBI:57379"/>
        <dbReference type="ChEBI" id="CHEBI:74151"/>
        <dbReference type="EC" id="2.3.1.225"/>
    </reaction>
</comment>
<keyword evidence="6 7" id="KW-0012">Acyltransferase</keyword>
<feature type="region of interest" description="Disordered" evidence="8">
    <location>
        <begin position="403"/>
        <end position="423"/>
    </location>
</feature>
<comment type="domain">
    <text evidence="7">The DHHC domain is required for palmitoyltransferase activity.</text>
</comment>
<keyword evidence="11" id="KW-1185">Reference proteome</keyword>
<evidence type="ECO:0000256" key="3">
    <source>
        <dbReference type="ARBA" id="ARBA00022692"/>
    </source>
</evidence>
<reference evidence="10 11" key="1">
    <citation type="submission" date="2024-10" db="EMBL/GenBank/DDBJ databases">
        <title>Updated reference genomes for cyclostephanoid diatoms.</title>
        <authorList>
            <person name="Roberts W.R."/>
            <person name="Alverson A.J."/>
        </authorList>
    </citation>
    <scope>NUCLEOTIDE SEQUENCE [LARGE SCALE GENOMIC DNA]</scope>
    <source>
        <strain evidence="10 11">AJA228-03</strain>
    </source>
</reference>
<comment type="similarity">
    <text evidence="7">Belongs to the DHHC palmitoyltransferase family.</text>
</comment>
<comment type="caution">
    <text evidence="10">The sequence shown here is derived from an EMBL/GenBank/DDBJ whole genome shotgun (WGS) entry which is preliminary data.</text>
</comment>
<evidence type="ECO:0000256" key="4">
    <source>
        <dbReference type="ARBA" id="ARBA00022989"/>
    </source>
</evidence>
<feature type="transmembrane region" description="Helical" evidence="7">
    <location>
        <begin position="247"/>
        <end position="267"/>
    </location>
</feature>
<dbReference type="Pfam" id="PF01529">
    <property type="entry name" value="DHHC"/>
    <property type="match status" value="1"/>
</dbReference>
<protein>
    <recommendedName>
        <fullName evidence="7">Palmitoyltransferase</fullName>
        <ecNumber evidence="7">2.3.1.225</ecNumber>
    </recommendedName>
</protein>
<organism evidence="10 11">
    <name type="scientific">Cyclostephanos tholiformis</name>
    <dbReference type="NCBI Taxonomy" id="382380"/>
    <lineage>
        <taxon>Eukaryota</taxon>
        <taxon>Sar</taxon>
        <taxon>Stramenopiles</taxon>
        <taxon>Ochrophyta</taxon>
        <taxon>Bacillariophyta</taxon>
        <taxon>Coscinodiscophyceae</taxon>
        <taxon>Thalassiosirophycidae</taxon>
        <taxon>Stephanodiscales</taxon>
        <taxon>Stephanodiscaceae</taxon>
        <taxon>Cyclostephanos</taxon>
    </lineage>
</organism>
<feature type="transmembrane region" description="Helical" evidence="7">
    <location>
        <begin position="52"/>
        <end position="71"/>
    </location>
</feature>
<dbReference type="EMBL" id="JALLPB020000331">
    <property type="protein sequence ID" value="KAL3810411.1"/>
    <property type="molecule type" value="Genomic_DNA"/>
</dbReference>
<feature type="domain" description="Palmitoyltransferase DHHC" evidence="9">
    <location>
        <begin position="122"/>
        <end position="284"/>
    </location>
</feature>
<keyword evidence="5 7" id="KW-0472">Membrane</keyword>
<dbReference type="GO" id="GO:0019706">
    <property type="term" value="F:protein-cysteine S-palmitoyltransferase activity"/>
    <property type="evidence" value="ECO:0007669"/>
    <property type="project" value="UniProtKB-EC"/>
</dbReference>
<evidence type="ECO:0000256" key="2">
    <source>
        <dbReference type="ARBA" id="ARBA00022679"/>
    </source>
</evidence>
<name>A0ABD3RFS1_9STRA</name>
<feature type="transmembrane region" description="Helical" evidence="7">
    <location>
        <begin position="166"/>
        <end position="190"/>
    </location>
</feature>
<dbReference type="InterPro" id="IPR001594">
    <property type="entry name" value="Palmitoyltrfase_DHHC"/>
</dbReference>
<keyword evidence="3 7" id="KW-0812">Transmembrane</keyword>
<accession>A0ABD3RFS1</accession>
<feature type="region of interest" description="Disordered" evidence="8">
    <location>
        <begin position="346"/>
        <end position="369"/>
    </location>
</feature>
<proteinExistence type="inferred from homology"/>
<evidence type="ECO:0000256" key="5">
    <source>
        <dbReference type="ARBA" id="ARBA00023136"/>
    </source>
</evidence>
<dbReference type="PROSITE" id="PS50216">
    <property type="entry name" value="DHHC"/>
    <property type="match status" value="1"/>
</dbReference>
<keyword evidence="2 7" id="KW-0808">Transferase</keyword>
<feature type="transmembrane region" description="Helical" evidence="7">
    <location>
        <begin position="26"/>
        <end position="46"/>
    </location>
</feature>
<comment type="subcellular location">
    <subcellularLocation>
        <location evidence="1">Membrane</location>
        <topology evidence="1">Multi-pass membrane protein</topology>
    </subcellularLocation>
</comment>
<evidence type="ECO:0000256" key="8">
    <source>
        <dbReference type="SAM" id="MobiDB-lite"/>
    </source>
</evidence>
<evidence type="ECO:0000313" key="10">
    <source>
        <dbReference type="EMBL" id="KAL3810411.1"/>
    </source>
</evidence>
<dbReference type="AlphaFoldDB" id="A0ABD3RFS1"/>
<dbReference type="GO" id="GO:0016020">
    <property type="term" value="C:membrane"/>
    <property type="evidence" value="ECO:0007669"/>
    <property type="project" value="UniProtKB-SubCell"/>
</dbReference>
<keyword evidence="4 7" id="KW-1133">Transmembrane helix</keyword>
<evidence type="ECO:0000256" key="7">
    <source>
        <dbReference type="RuleBase" id="RU079119"/>
    </source>
</evidence>
<evidence type="ECO:0000313" key="11">
    <source>
        <dbReference type="Proteomes" id="UP001530377"/>
    </source>
</evidence>
<evidence type="ECO:0000259" key="9">
    <source>
        <dbReference type="Pfam" id="PF01529"/>
    </source>
</evidence>
<evidence type="ECO:0000256" key="1">
    <source>
        <dbReference type="ARBA" id="ARBA00004141"/>
    </source>
</evidence>
<dbReference type="EC" id="2.3.1.225" evidence="7"/>